<dbReference type="InterPro" id="IPR000719">
    <property type="entry name" value="Prot_kinase_dom"/>
</dbReference>
<dbReference type="PROSITE" id="PS00108">
    <property type="entry name" value="PROTEIN_KINASE_ST"/>
    <property type="match status" value="1"/>
</dbReference>
<dbReference type="SUPFAM" id="SSF56112">
    <property type="entry name" value="Protein kinase-like (PK-like)"/>
    <property type="match status" value="1"/>
</dbReference>
<feature type="domain" description="AGC-kinase C-terminal" evidence="16">
    <location>
        <begin position="917"/>
        <end position="969"/>
    </location>
</feature>
<dbReference type="InterPro" id="IPR011009">
    <property type="entry name" value="Kinase-like_dom_sf"/>
</dbReference>
<dbReference type="GO" id="GO:0030553">
    <property type="term" value="F:cGMP binding"/>
    <property type="evidence" value="ECO:0007669"/>
    <property type="project" value="UniProtKB-KW"/>
</dbReference>
<evidence type="ECO:0000259" key="15">
    <source>
        <dbReference type="PROSITE" id="PS50042"/>
    </source>
</evidence>
<feature type="compositionally biased region" description="Polar residues" evidence="13">
    <location>
        <begin position="65"/>
        <end position="87"/>
    </location>
</feature>
<name>A0A061QH08_9CHLO</name>
<evidence type="ECO:0000256" key="7">
    <source>
        <dbReference type="ARBA" id="ARBA00022777"/>
    </source>
</evidence>
<dbReference type="PROSITE" id="PS50042">
    <property type="entry name" value="CNMP_BINDING_3"/>
    <property type="match status" value="4"/>
</dbReference>
<dbReference type="PROSITE" id="PS00889">
    <property type="entry name" value="CNMP_BINDING_2"/>
    <property type="match status" value="2"/>
</dbReference>
<dbReference type="GO" id="GO:0004692">
    <property type="term" value="F:cGMP-dependent protein kinase activity"/>
    <property type="evidence" value="ECO:0007669"/>
    <property type="project" value="UniProtKB-EC"/>
</dbReference>
<sequence>MGCGGSKAINSSAVASPNTKPSEHKLPQQPQEKIPVSPLTTQAQTAEAPPEPPTEEATSAKKDTQSTSAAPLVKQESSGMENSQPQTAGMADAPAPMVVDSPGTSQGGNNRGVSKQPLRHFEVINDLDAYGLGDEDDDTEPLNLGPTEKTSDQIDNIYKAVSSNMLFRNLAKPILMEVIESMAHRDVKAGEVIIQQGSKDGKEFYVLYEGECNLAKEQPLDSKPLHLLLHPTTGFGELSLLYRAPRSATITAKTDAKLWVLHSKVFNQIQHKWQAKEQAARMELINSVKMLQELDQHQRELLCDALERVEFKAGETIFHEGDKGDVLYLIKNGTADVSVKGVGKVATLINGMAFGERAILNEGEVRSATVTAISNMVCYALGRNDCHQLLGNVTEVRLIKVLQQVPILARLDQQQLYSMSRLMTLVKYKAGEAVFRKGDIGDAFYIVESGTFVAKDGDRLLPNAEMARGSCFGEMALMSTSNKRGADIVAQEDSSALRLPKEEFVKRLGHLDDLHNLWRVYALSKVDLFINLPHEIIVNIAKEMKSVLYRKGDAVVRLGEDGDSFYILEQGKCAVIGQSGKKLVELGGGMHFGEGALLTNNKRMATVEVISDECRLLVLGKKEFDNLLPEHVLNNLKEELKNFKGEETSIADSFNLNEVEILKAIGMGAYGVVYLVKFQGQLYAMKTISKKHMIQIQQADVIIQEKKLLSRCKNRFIVNLVVSAQDDGCLYMLMDPVLGGELFNYVVEHSTHVGLPEDHARFFAACTVMGLEYLHEQSILYRDLKLENLLIAANGYLKIADLGIAKMLAPGEKTYTFKGTPDYMAPEYLNKSGVTLAADWWALGVLIYEMCSGCTPFQADDPIDMFRRIIKVDYQCPPHFSPILQDLLKRLLEKKVTRRLGCGRTGALEVKQHPWFLPIDWDKLAKHQLPAPWIPDVTIDDIPDMDTSEHPVEQSVPVTPEEQKFFEDF</sequence>
<dbReference type="Pfam" id="PF00027">
    <property type="entry name" value="cNMP_binding"/>
    <property type="match status" value="4"/>
</dbReference>
<dbReference type="InterPro" id="IPR018488">
    <property type="entry name" value="cNMP-bd_CS"/>
</dbReference>
<dbReference type="InterPro" id="IPR014710">
    <property type="entry name" value="RmlC-like_jellyroll"/>
</dbReference>
<feature type="domain" description="Cyclic nucleotide-binding" evidence="15">
    <location>
        <begin position="528"/>
        <end position="628"/>
    </location>
</feature>
<keyword evidence="4" id="KW-0140">cGMP</keyword>
<evidence type="ECO:0000256" key="13">
    <source>
        <dbReference type="SAM" id="MobiDB-lite"/>
    </source>
</evidence>
<evidence type="ECO:0000256" key="11">
    <source>
        <dbReference type="ARBA" id="ARBA00047462"/>
    </source>
</evidence>
<evidence type="ECO:0000256" key="8">
    <source>
        <dbReference type="ARBA" id="ARBA00022840"/>
    </source>
</evidence>
<comment type="catalytic activity">
    <reaction evidence="10">
        <text>L-threonyl-[protein] + ATP = O-phospho-L-threonyl-[protein] + ADP + H(+)</text>
        <dbReference type="Rhea" id="RHEA:46608"/>
        <dbReference type="Rhea" id="RHEA-COMP:11060"/>
        <dbReference type="Rhea" id="RHEA-COMP:11605"/>
        <dbReference type="ChEBI" id="CHEBI:15378"/>
        <dbReference type="ChEBI" id="CHEBI:30013"/>
        <dbReference type="ChEBI" id="CHEBI:30616"/>
        <dbReference type="ChEBI" id="CHEBI:61977"/>
        <dbReference type="ChEBI" id="CHEBI:456216"/>
        <dbReference type="EC" id="2.7.11.12"/>
    </reaction>
</comment>
<keyword evidence="9" id="KW-0142">cGMP-binding</keyword>
<dbReference type="PANTHER" id="PTHR24353:SF143">
    <property type="entry name" value="PROTEIN KINASE DOMAIN-CONTAINING PROTEIN"/>
    <property type="match status" value="1"/>
</dbReference>
<feature type="domain" description="Cyclic nucleotide-binding" evidence="15">
    <location>
        <begin position="407"/>
        <end position="509"/>
    </location>
</feature>
<dbReference type="EMBL" id="GBEZ01007385">
    <property type="protein sequence ID" value="JAC78073.1"/>
    <property type="molecule type" value="Transcribed_RNA"/>
</dbReference>
<feature type="binding site" evidence="12">
    <location>
        <position position="686"/>
    </location>
    <ligand>
        <name>ATP</name>
        <dbReference type="ChEBI" id="CHEBI:30616"/>
    </ligand>
</feature>
<dbReference type="FunFam" id="1.10.510.10:FF:000210">
    <property type="entry name" value="Non-specific serine/threonine protein kinase"/>
    <property type="match status" value="1"/>
</dbReference>
<keyword evidence="3" id="KW-0723">Serine/threonine-protein kinase</keyword>
<evidence type="ECO:0000313" key="18">
    <source>
        <dbReference type="EMBL" id="JAC59717.1"/>
    </source>
</evidence>
<dbReference type="PROSITE" id="PS51285">
    <property type="entry name" value="AGC_KINASE_CTER"/>
    <property type="match status" value="1"/>
</dbReference>
<evidence type="ECO:0000256" key="1">
    <source>
        <dbReference type="ARBA" id="ARBA00006352"/>
    </source>
</evidence>
<dbReference type="EMBL" id="GBEZ01028014">
    <property type="protein sequence ID" value="JAC59368.1"/>
    <property type="molecule type" value="Transcribed_RNA"/>
</dbReference>
<dbReference type="PRINTS" id="PR00103">
    <property type="entry name" value="CAMPKINASE"/>
</dbReference>
<dbReference type="PROSITE" id="PS50011">
    <property type="entry name" value="PROTEIN_KINASE_DOM"/>
    <property type="match status" value="1"/>
</dbReference>
<organism evidence="18">
    <name type="scientific">Tetraselmis sp. GSL018</name>
    <dbReference type="NCBI Taxonomy" id="582737"/>
    <lineage>
        <taxon>Eukaryota</taxon>
        <taxon>Viridiplantae</taxon>
        <taxon>Chlorophyta</taxon>
        <taxon>core chlorophytes</taxon>
        <taxon>Chlorodendrophyceae</taxon>
        <taxon>Chlorodendrales</taxon>
        <taxon>Chlorodendraceae</taxon>
        <taxon>Tetraselmis</taxon>
    </lineage>
</organism>
<gene>
    <name evidence="18" type="primary">PRKG</name>
    <name evidence="19" type="ORF">TSPGSL018_16102</name>
    <name evidence="18" type="ORF">TSPGSL018_30770</name>
    <name evidence="17" type="ORF">TSPGSL018_31561</name>
</gene>
<evidence type="ECO:0000256" key="9">
    <source>
        <dbReference type="ARBA" id="ARBA00022992"/>
    </source>
</evidence>
<dbReference type="InterPro" id="IPR017441">
    <property type="entry name" value="Protein_kinase_ATP_BS"/>
</dbReference>
<evidence type="ECO:0000256" key="2">
    <source>
        <dbReference type="ARBA" id="ARBA00012428"/>
    </source>
</evidence>
<evidence type="ECO:0000256" key="4">
    <source>
        <dbReference type="ARBA" id="ARBA00022535"/>
    </source>
</evidence>
<dbReference type="EC" id="2.7.11.12" evidence="2"/>
<dbReference type="InterPro" id="IPR045270">
    <property type="entry name" value="STKc_AGC"/>
</dbReference>
<evidence type="ECO:0000259" key="16">
    <source>
        <dbReference type="PROSITE" id="PS51285"/>
    </source>
</evidence>
<dbReference type="PROSITE" id="PS00107">
    <property type="entry name" value="PROTEIN_KINASE_ATP"/>
    <property type="match status" value="1"/>
</dbReference>
<dbReference type="InterPro" id="IPR018490">
    <property type="entry name" value="cNMP-bd_dom_sf"/>
</dbReference>
<evidence type="ECO:0000259" key="14">
    <source>
        <dbReference type="PROSITE" id="PS50011"/>
    </source>
</evidence>
<dbReference type="CDD" id="cd00038">
    <property type="entry name" value="CAP_ED"/>
    <property type="match status" value="4"/>
</dbReference>
<keyword evidence="6 12" id="KW-0547">Nucleotide-binding</keyword>
<comment type="catalytic activity">
    <reaction evidence="11">
        <text>L-seryl-[protein] + ATP = O-phospho-L-seryl-[protein] + ADP + H(+)</text>
        <dbReference type="Rhea" id="RHEA:17989"/>
        <dbReference type="Rhea" id="RHEA-COMP:9863"/>
        <dbReference type="Rhea" id="RHEA-COMP:11604"/>
        <dbReference type="ChEBI" id="CHEBI:15378"/>
        <dbReference type="ChEBI" id="CHEBI:29999"/>
        <dbReference type="ChEBI" id="CHEBI:30616"/>
        <dbReference type="ChEBI" id="CHEBI:83421"/>
        <dbReference type="ChEBI" id="CHEBI:456216"/>
        <dbReference type="EC" id="2.7.11.12"/>
    </reaction>
</comment>
<feature type="domain" description="Cyclic nucleotide-binding" evidence="15">
    <location>
        <begin position="166"/>
        <end position="269"/>
    </location>
</feature>
<dbReference type="PANTHER" id="PTHR24353">
    <property type="entry name" value="CYCLIC NUCLEOTIDE-DEPENDENT PROTEIN KINASE"/>
    <property type="match status" value="1"/>
</dbReference>
<protein>
    <recommendedName>
        <fullName evidence="2">cGMP-dependent protein kinase</fullName>
        <ecNumber evidence="2">2.7.11.12</ecNumber>
    </recommendedName>
</protein>
<dbReference type="InterPro" id="IPR008271">
    <property type="entry name" value="Ser/Thr_kinase_AS"/>
</dbReference>
<dbReference type="InterPro" id="IPR000961">
    <property type="entry name" value="AGC-kinase_C"/>
</dbReference>
<evidence type="ECO:0000256" key="6">
    <source>
        <dbReference type="ARBA" id="ARBA00022741"/>
    </source>
</evidence>
<dbReference type="Gene3D" id="3.30.200.20">
    <property type="entry name" value="Phosphorylase Kinase, domain 1"/>
    <property type="match status" value="1"/>
</dbReference>
<dbReference type="Pfam" id="PF00069">
    <property type="entry name" value="Pkinase"/>
    <property type="match status" value="1"/>
</dbReference>
<keyword evidence="8 12" id="KW-0067">ATP-binding</keyword>
<keyword evidence="7 18" id="KW-0418">Kinase</keyword>
<dbReference type="SMART" id="SM00220">
    <property type="entry name" value="S_TKc"/>
    <property type="match status" value="1"/>
</dbReference>
<evidence type="ECO:0000256" key="10">
    <source>
        <dbReference type="ARBA" id="ARBA00047298"/>
    </source>
</evidence>
<evidence type="ECO:0000256" key="3">
    <source>
        <dbReference type="ARBA" id="ARBA00022527"/>
    </source>
</evidence>
<dbReference type="Gene3D" id="2.60.120.10">
    <property type="entry name" value="Jelly Rolls"/>
    <property type="match status" value="4"/>
</dbReference>
<evidence type="ECO:0000313" key="17">
    <source>
        <dbReference type="EMBL" id="JAC59368.1"/>
    </source>
</evidence>
<feature type="domain" description="Cyclic nucleotide-binding" evidence="15">
    <location>
        <begin position="290"/>
        <end position="397"/>
    </location>
</feature>
<evidence type="ECO:0000256" key="12">
    <source>
        <dbReference type="PROSITE-ProRule" id="PRU10141"/>
    </source>
</evidence>
<dbReference type="SUPFAM" id="SSF51206">
    <property type="entry name" value="cAMP-binding domain-like"/>
    <property type="match status" value="4"/>
</dbReference>
<proteinExistence type="inferred from homology"/>
<dbReference type="GO" id="GO:0005524">
    <property type="term" value="F:ATP binding"/>
    <property type="evidence" value="ECO:0007669"/>
    <property type="project" value="UniProtKB-UniRule"/>
</dbReference>
<dbReference type="CDD" id="cd05123">
    <property type="entry name" value="STKc_AGC"/>
    <property type="match status" value="1"/>
</dbReference>
<feature type="compositionally biased region" description="Polar residues" evidence="13">
    <location>
        <begin position="8"/>
        <end position="20"/>
    </location>
</feature>
<accession>A0A061QH08</accession>
<keyword evidence="5" id="KW-0808">Transferase</keyword>
<comment type="similarity">
    <text evidence="1">Belongs to the protein kinase superfamily. AGC Ser/Thr protein kinase family. cGMP subfamily.</text>
</comment>
<dbReference type="InterPro" id="IPR000595">
    <property type="entry name" value="cNMP-bd_dom"/>
</dbReference>
<feature type="region of interest" description="Disordered" evidence="13">
    <location>
        <begin position="1"/>
        <end position="117"/>
    </location>
</feature>
<evidence type="ECO:0000313" key="19">
    <source>
        <dbReference type="EMBL" id="JAC78073.1"/>
    </source>
</evidence>
<dbReference type="Gene3D" id="1.10.510.10">
    <property type="entry name" value="Transferase(Phosphotransferase) domain 1"/>
    <property type="match status" value="1"/>
</dbReference>
<evidence type="ECO:0000256" key="5">
    <source>
        <dbReference type="ARBA" id="ARBA00022679"/>
    </source>
</evidence>
<reference evidence="18" key="1">
    <citation type="submission" date="2014-05" db="EMBL/GenBank/DDBJ databases">
        <title>The transcriptome of the halophilic microalga Tetraselmis sp. GSL018 isolated from the Great Salt Lake, Utah.</title>
        <authorList>
            <person name="Jinkerson R.E."/>
            <person name="D'Adamo S."/>
            <person name="Posewitz M.C."/>
        </authorList>
    </citation>
    <scope>NUCLEOTIDE SEQUENCE</scope>
    <source>
        <strain evidence="18">GSL018</strain>
    </source>
</reference>
<dbReference type="AlphaFoldDB" id="A0A061QH08"/>
<dbReference type="SMART" id="SM00100">
    <property type="entry name" value="cNMP"/>
    <property type="match status" value="4"/>
</dbReference>
<dbReference type="EMBL" id="GBEZ01027617">
    <property type="protein sequence ID" value="JAC59717.1"/>
    <property type="molecule type" value="Transcribed_RNA"/>
</dbReference>
<dbReference type="PROSITE" id="PS00888">
    <property type="entry name" value="CNMP_BINDING_1"/>
    <property type="match status" value="1"/>
</dbReference>
<feature type="domain" description="Protein kinase" evidence="14">
    <location>
        <begin position="659"/>
        <end position="916"/>
    </location>
</feature>